<dbReference type="PANTHER" id="PTHR43312:SF1">
    <property type="entry name" value="NADP-DEPENDENT OXIDOREDUCTASE DOMAIN-CONTAINING PROTEIN"/>
    <property type="match status" value="1"/>
</dbReference>
<dbReference type="EMBL" id="LT549890">
    <property type="protein sequence ID" value="SAI83965.1"/>
    <property type="molecule type" value="Genomic_DNA"/>
</dbReference>
<feature type="domain" description="NADP-dependent oxidoreductase" evidence="1">
    <location>
        <begin position="43"/>
        <end position="333"/>
    </location>
</feature>
<dbReference type="Pfam" id="PF00248">
    <property type="entry name" value="Aldo_ket_red"/>
    <property type="match status" value="1"/>
</dbReference>
<dbReference type="AlphaFoldDB" id="A0A157SXV1"/>
<name>A0A157SXV1_SACSO</name>
<evidence type="ECO:0000259" key="1">
    <source>
        <dbReference type="Pfam" id="PF00248"/>
    </source>
</evidence>
<dbReference type="CDD" id="cd19086">
    <property type="entry name" value="AKR_AKR11C1"/>
    <property type="match status" value="1"/>
</dbReference>
<reference evidence="3" key="1">
    <citation type="submission" date="2016-04" db="EMBL/GenBank/DDBJ databases">
        <authorList>
            <person name="Shah S.A."/>
            <person name="Garrett R.A."/>
        </authorList>
    </citation>
    <scope>NUCLEOTIDE SEQUENCE [LARGE SCALE GENOMIC DNA]</scope>
    <source>
        <strain evidence="3">ATCC 35091 / DSM 1616 / JCM 8930 / NBRC 15331 / P1</strain>
    </source>
</reference>
<dbReference type="InterPro" id="IPR053135">
    <property type="entry name" value="AKR2_Oxidoreductase"/>
</dbReference>
<dbReference type="InterPro" id="IPR023210">
    <property type="entry name" value="NADP_OxRdtase_dom"/>
</dbReference>
<dbReference type="PANTHER" id="PTHR43312">
    <property type="entry name" value="D-THREO-ALDOSE 1-DEHYDROGENASE"/>
    <property type="match status" value="1"/>
</dbReference>
<dbReference type="Gene3D" id="3.20.20.100">
    <property type="entry name" value="NADP-dependent oxidoreductase domain"/>
    <property type="match status" value="1"/>
</dbReference>
<proteinExistence type="predicted"/>
<protein>
    <submittedName>
        <fullName evidence="2">Aldo/keto reductase</fullName>
    </submittedName>
</protein>
<gene>
    <name evidence="2" type="ORF">SSOP1_0410</name>
</gene>
<dbReference type="InterPro" id="IPR036812">
    <property type="entry name" value="NAD(P)_OxRdtase_dom_sf"/>
</dbReference>
<dbReference type="SUPFAM" id="SSF51430">
    <property type="entry name" value="NAD(P)-linked oxidoreductase"/>
    <property type="match status" value="1"/>
</dbReference>
<accession>A0A157SXV1</accession>
<organism evidence="2 3">
    <name type="scientific">Saccharolobus solfataricus</name>
    <name type="common">Sulfolobus solfataricus</name>
    <dbReference type="NCBI Taxonomy" id="2287"/>
    <lineage>
        <taxon>Archaea</taxon>
        <taxon>Thermoproteota</taxon>
        <taxon>Thermoprotei</taxon>
        <taxon>Sulfolobales</taxon>
        <taxon>Sulfolobaceae</taxon>
        <taxon>Saccharolobus</taxon>
    </lineage>
</organism>
<evidence type="ECO:0000313" key="2">
    <source>
        <dbReference type="EMBL" id="SAI83965.1"/>
    </source>
</evidence>
<evidence type="ECO:0000313" key="3">
    <source>
        <dbReference type="Proteomes" id="UP000076770"/>
    </source>
</evidence>
<dbReference type="PATRIC" id="fig|2287.9.peg.416"/>
<sequence length="354" mass="41550">MLFVYLNSHNYHLYFYYLKCNDNNGRYYMLYRRIGDTNITVSEIGIGVWSLVTDWWGADTNKAEDIIRRAYEVGINFYDTADTYGEGKGEEIIAKVLETKRDNIVILTKIGYDFYHKEGGKIRQRFDIPYLEFALKRSLERLRTDYIDILMIHNPKMNAIKNLEILSFLRSLKKDGIIRMYGVALGPTLGWEEEGIEAINMGYESLEYIYNIIEQRPGNKFLKYEKVGHIIRVPHASDVLNEDKWPLISDPKLHRSLKDIKWLNEGIKRSLKLKEFASSKGMTLSDLALKFILSNKNVSTVIPNITSINELEKYVKVENLSILTEDDLKYIGEYYRKYYEDLNEDSIKETLRYK</sequence>
<dbReference type="Proteomes" id="UP000076770">
    <property type="component" value="Chromosome i"/>
</dbReference>